<evidence type="ECO:0000313" key="2">
    <source>
        <dbReference type="EMBL" id="KAF0773477.1"/>
    </source>
</evidence>
<gene>
    <name evidence="2" type="ORF">FWK35_00008977</name>
</gene>
<feature type="compositionally biased region" description="Polar residues" evidence="1">
    <location>
        <begin position="30"/>
        <end position="39"/>
    </location>
</feature>
<feature type="non-terminal residue" evidence="2">
    <location>
        <position position="1"/>
    </location>
</feature>
<dbReference type="EMBL" id="VUJU01000057">
    <property type="protein sequence ID" value="KAF0773477.1"/>
    <property type="molecule type" value="Genomic_DNA"/>
</dbReference>
<evidence type="ECO:0000256" key="1">
    <source>
        <dbReference type="SAM" id="MobiDB-lite"/>
    </source>
</evidence>
<organism evidence="2 3">
    <name type="scientific">Aphis craccivora</name>
    <name type="common">Cowpea aphid</name>
    <dbReference type="NCBI Taxonomy" id="307492"/>
    <lineage>
        <taxon>Eukaryota</taxon>
        <taxon>Metazoa</taxon>
        <taxon>Ecdysozoa</taxon>
        <taxon>Arthropoda</taxon>
        <taxon>Hexapoda</taxon>
        <taxon>Insecta</taxon>
        <taxon>Pterygota</taxon>
        <taxon>Neoptera</taxon>
        <taxon>Paraneoptera</taxon>
        <taxon>Hemiptera</taxon>
        <taxon>Sternorrhyncha</taxon>
        <taxon>Aphidomorpha</taxon>
        <taxon>Aphidoidea</taxon>
        <taxon>Aphididae</taxon>
        <taxon>Aphidini</taxon>
        <taxon>Aphis</taxon>
        <taxon>Aphis</taxon>
    </lineage>
</organism>
<evidence type="ECO:0000313" key="3">
    <source>
        <dbReference type="Proteomes" id="UP000478052"/>
    </source>
</evidence>
<feature type="region of interest" description="Disordered" evidence="1">
    <location>
        <begin position="30"/>
        <end position="59"/>
    </location>
</feature>
<keyword evidence="3" id="KW-1185">Reference proteome</keyword>
<protein>
    <submittedName>
        <fullName evidence="2">Uncharacterized protein</fullName>
    </submittedName>
</protein>
<dbReference type="Proteomes" id="UP000478052">
    <property type="component" value="Unassembled WGS sequence"/>
</dbReference>
<comment type="caution">
    <text evidence="2">The sequence shown here is derived from an EMBL/GenBank/DDBJ whole genome shotgun (WGS) entry which is preliminary data.</text>
</comment>
<name>A0A6G0ZQ93_APHCR</name>
<dbReference type="OrthoDB" id="6614856at2759"/>
<proteinExistence type="predicted"/>
<reference evidence="2 3" key="1">
    <citation type="submission" date="2019-08" db="EMBL/GenBank/DDBJ databases">
        <title>Whole genome of Aphis craccivora.</title>
        <authorList>
            <person name="Voronova N.V."/>
            <person name="Shulinski R.S."/>
            <person name="Bandarenka Y.V."/>
            <person name="Zhorov D.G."/>
            <person name="Warner D."/>
        </authorList>
    </citation>
    <scope>NUCLEOTIDE SEQUENCE [LARGE SCALE GENOMIC DNA]</scope>
    <source>
        <strain evidence="2">180601</strain>
        <tissue evidence="2">Whole Body</tissue>
    </source>
</reference>
<sequence>HKMNINYIQGKVILIVLACVLHANYGNTAVKSKSKNQLAKSPSSSKNKNNEVSLKDPKNDPIEQMLLKIATIIQGCIDEKTMNNKEFKTKLDNLYKNIVKDTG</sequence>
<dbReference type="AlphaFoldDB" id="A0A6G0ZQ93"/>
<accession>A0A6G0ZQ93</accession>